<evidence type="ECO:0000256" key="4">
    <source>
        <dbReference type="ARBA" id="ARBA00023163"/>
    </source>
</evidence>
<organism evidence="7 8">
    <name type="scientific">Streptomyces demainii</name>
    <dbReference type="NCBI Taxonomy" id="588122"/>
    <lineage>
        <taxon>Bacteria</taxon>
        <taxon>Bacillati</taxon>
        <taxon>Actinomycetota</taxon>
        <taxon>Actinomycetes</taxon>
        <taxon>Kitasatosporales</taxon>
        <taxon>Streptomycetaceae</taxon>
        <taxon>Streptomyces</taxon>
    </lineage>
</organism>
<evidence type="ECO:0000256" key="5">
    <source>
        <dbReference type="SAM" id="MobiDB-lite"/>
    </source>
</evidence>
<feature type="domain" description="HTH lysR-type" evidence="6">
    <location>
        <begin position="1"/>
        <end position="60"/>
    </location>
</feature>
<dbReference type="Gene3D" id="1.10.10.10">
    <property type="entry name" value="Winged helix-like DNA-binding domain superfamily/Winged helix DNA-binding domain"/>
    <property type="match status" value="1"/>
</dbReference>
<sequence length="469" mass="47230">MELEVRHLRALCAIADTGSLRKAARQLGMTQPSLTTQLRRIENTIGGRLFSREVTGSRPTPLGRSVLCRARPIVAEMNALLNEVRQEAGQTADARLRIGSTSSRAVVGWLRRLRARYPDTDTTIHIDVSANALLQMVAANQLDVAFVHEVEGAPLRVPEGVERRVLVAREPQFVALAETHPAAARSVVRLADLAADQWMVDPSVDGEGPGLRRVLAAAGLNPRVVYGDYLTAADLVASGEVVTPCQPTARSRQGVAVRPLYGDPLMVRLFLASRVTPATRTGVVGPAGSAGLAGLAGSAGSAGAAGAAGPAEVAGSVGSGGPAGVAGRTGSVRSAGPAGPAGATGPAGASGPAGSAGHAGSAGLTGHAGSAGAAGPAEFARSTGSAAPAGHTASATPAAPAGAGSGVVPGGPLDVDALFGDLEDAYFEIAWASAAYRQWLVRNESPLLRFHAGRDALEAMGLAGPAEGS</sequence>
<dbReference type="PANTHER" id="PTHR30346:SF30">
    <property type="entry name" value="SMALL NEUTRAL PROTEASE REGULATORY PROTEIN"/>
    <property type="match status" value="1"/>
</dbReference>
<feature type="compositionally biased region" description="Low complexity" evidence="5">
    <location>
        <begin position="334"/>
        <end position="402"/>
    </location>
</feature>
<dbReference type="SUPFAM" id="SSF53850">
    <property type="entry name" value="Periplasmic binding protein-like II"/>
    <property type="match status" value="1"/>
</dbReference>
<dbReference type="GO" id="GO:0003677">
    <property type="term" value="F:DNA binding"/>
    <property type="evidence" value="ECO:0007669"/>
    <property type="project" value="UniProtKB-KW"/>
</dbReference>
<evidence type="ECO:0000259" key="6">
    <source>
        <dbReference type="PROSITE" id="PS50931"/>
    </source>
</evidence>
<dbReference type="PRINTS" id="PR00039">
    <property type="entry name" value="HTHLYSR"/>
</dbReference>
<evidence type="ECO:0000313" key="8">
    <source>
        <dbReference type="Proteomes" id="UP001234880"/>
    </source>
</evidence>
<dbReference type="CDD" id="cd08414">
    <property type="entry name" value="PBP2_LTTR_aromatics_like"/>
    <property type="match status" value="1"/>
</dbReference>
<protein>
    <submittedName>
        <fullName evidence="7">DNA-binding transcriptional LysR family regulator</fullName>
    </submittedName>
</protein>
<evidence type="ECO:0000313" key="7">
    <source>
        <dbReference type="EMBL" id="MDP9613450.1"/>
    </source>
</evidence>
<evidence type="ECO:0000256" key="1">
    <source>
        <dbReference type="ARBA" id="ARBA00009437"/>
    </source>
</evidence>
<accession>A0ABT9KYE9</accession>
<feature type="compositionally biased region" description="Low complexity" evidence="5">
    <location>
        <begin position="307"/>
        <end position="316"/>
    </location>
</feature>
<dbReference type="EMBL" id="JAURUE010000002">
    <property type="protein sequence ID" value="MDP9613450.1"/>
    <property type="molecule type" value="Genomic_DNA"/>
</dbReference>
<comment type="caution">
    <text evidence="7">The sequence shown here is derived from an EMBL/GenBank/DDBJ whole genome shotgun (WGS) entry which is preliminary data.</text>
</comment>
<dbReference type="SUPFAM" id="SSF46785">
    <property type="entry name" value="Winged helix' DNA-binding domain"/>
    <property type="match status" value="1"/>
</dbReference>
<proteinExistence type="inferred from homology"/>
<feature type="region of interest" description="Disordered" evidence="5">
    <location>
        <begin position="307"/>
        <end position="403"/>
    </location>
</feature>
<keyword evidence="2" id="KW-0805">Transcription regulation</keyword>
<dbReference type="Pfam" id="PF00126">
    <property type="entry name" value="HTH_1"/>
    <property type="match status" value="1"/>
</dbReference>
<dbReference type="PANTHER" id="PTHR30346">
    <property type="entry name" value="TRANSCRIPTIONAL DUAL REGULATOR HCAR-RELATED"/>
    <property type="match status" value="1"/>
</dbReference>
<dbReference type="InterPro" id="IPR005119">
    <property type="entry name" value="LysR_subst-bd"/>
</dbReference>
<dbReference type="Proteomes" id="UP001234880">
    <property type="component" value="Unassembled WGS sequence"/>
</dbReference>
<evidence type="ECO:0000256" key="2">
    <source>
        <dbReference type="ARBA" id="ARBA00023015"/>
    </source>
</evidence>
<evidence type="ECO:0000256" key="3">
    <source>
        <dbReference type="ARBA" id="ARBA00023125"/>
    </source>
</evidence>
<dbReference type="Pfam" id="PF03466">
    <property type="entry name" value="LysR_substrate"/>
    <property type="match status" value="1"/>
</dbReference>
<dbReference type="InterPro" id="IPR036388">
    <property type="entry name" value="WH-like_DNA-bd_sf"/>
</dbReference>
<dbReference type="InterPro" id="IPR036390">
    <property type="entry name" value="WH_DNA-bd_sf"/>
</dbReference>
<comment type="similarity">
    <text evidence="1">Belongs to the LysR transcriptional regulatory family.</text>
</comment>
<keyword evidence="4" id="KW-0804">Transcription</keyword>
<dbReference type="InterPro" id="IPR000847">
    <property type="entry name" value="LysR_HTH_N"/>
</dbReference>
<name>A0ABT9KYE9_9ACTN</name>
<gene>
    <name evidence="7" type="ORF">JOF35_005788</name>
</gene>
<reference evidence="7 8" key="1">
    <citation type="submission" date="2023-07" db="EMBL/GenBank/DDBJ databases">
        <title>Sequencing the genomes of 1000 actinobacteria strains.</title>
        <authorList>
            <person name="Klenk H.-P."/>
        </authorList>
    </citation>
    <scope>NUCLEOTIDE SEQUENCE [LARGE SCALE GENOMIC DNA]</scope>
    <source>
        <strain evidence="7 8">DSM 41600</strain>
    </source>
</reference>
<keyword evidence="8" id="KW-1185">Reference proteome</keyword>
<keyword evidence="3 7" id="KW-0238">DNA-binding</keyword>
<dbReference type="Gene3D" id="3.40.190.10">
    <property type="entry name" value="Periplasmic binding protein-like II"/>
    <property type="match status" value="2"/>
</dbReference>
<dbReference type="PROSITE" id="PS50931">
    <property type="entry name" value="HTH_LYSR"/>
    <property type="match status" value="1"/>
</dbReference>